<evidence type="ECO:0000256" key="2">
    <source>
        <dbReference type="ARBA" id="ARBA00008639"/>
    </source>
</evidence>
<evidence type="ECO:0000256" key="1">
    <source>
        <dbReference type="ARBA" id="ARBA00001933"/>
    </source>
</evidence>
<comment type="cofactor">
    <cofactor evidence="1">
        <name>pyridoxal 5'-phosphate</name>
        <dbReference type="ChEBI" id="CHEBI:597326"/>
    </cofactor>
</comment>
<dbReference type="PANTHER" id="PTHR43780">
    <property type="entry name" value="1-AMINOCYCLOPROPANE-1-CARBOXYLATE DEAMINASE-RELATED"/>
    <property type="match status" value="1"/>
</dbReference>
<reference evidence="6" key="1">
    <citation type="journal article" date="2019" name="Int. J. Syst. Evol. Microbiol.">
        <title>The Global Catalogue of Microorganisms (GCM) 10K type strain sequencing project: providing services to taxonomists for standard genome sequencing and annotation.</title>
        <authorList>
            <consortium name="The Broad Institute Genomics Platform"/>
            <consortium name="The Broad Institute Genome Sequencing Center for Infectious Disease"/>
            <person name="Wu L."/>
            <person name="Ma J."/>
        </authorList>
    </citation>
    <scope>NUCLEOTIDE SEQUENCE [LARGE SCALE GENOMIC DNA]</scope>
    <source>
        <strain evidence="6">JCM 13501</strain>
    </source>
</reference>
<protein>
    <submittedName>
        <fullName evidence="5">1-aminocyclopropane-1-carboxylate deaminase</fullName>
    </submittedName>
</protein>
<dbReference type="Proteomes" id="UP000616499">
    <property type="component" value="Unassembled WGS sequence"/>
</dbReference>
<feature type="domain" description="Tryptophan synthase beta chain-like PALP" evidence="4">
    <location>
        <begin position="21"/>
        <end position="293"/>
    </location>
</feature>
<comment type="caution">
    <text evidence="5">The sequence shown here is derived from an EMBL/GenBank/DDBJ whole genome shotgun (WGS) entry which is preliminary data.</text>
</comment>
<dbReference type="Pfam" id="PF00291">
    <property type="entry name" value="PALP"/>
    <property type="match status" value="1"/>
</dbReference>
<evidence type="ECO:0000313" key="5">
    <source>
        <dbReference type="EMBL" id="GGM07686.1"/>
    </source>
</evidence>
<comment type="similarity">
    <text evidence="2">Belongs to the ACC deaminase/D-cysteine desulfhydrase family.</text>
</comment>
<sequence>MFDLGVKEPPLQEVATDWLARAGVRLALLRLDEVDPLVSGNKSYKLAAYLRQARTEGAAGLISLGGAHSNHLHALAAAGRRLDLQTVGLLRGEPQDTPTTDDLRKWKMELHWLGYGGYRARHDDDFWQNWLARYPGYLPIPEGGGGYLGMQGCAPLVAYLQTQLNKIGWSDYDELWVAAGTGTTVAGLAVGESGRHPVVGTLSVPLSYNVPQQVAQWLDDAGQSDADVRWLDASLGGFARIDTALASFMASFEADTQVLLEPLYTGKLLLALRREIEAGHVPPGRRIVAVHTGGLQGRRAMQPRLQTLLEL</sequence>
<proteinExistence type="inferred from homology"/>
<dbReference type="PIRSF" id="PIRSF006278">
    <property type="entry name" value="ACCD_DCysDesulf"/>
    <property type="match status" value="1"/>
</dbReference>
<evidence type="ECO:0000259" key="4">
    <source>
        <dbReference type="Pfam" id="PF00291"/>
    </source>
</evidence>
<dbReference type="Gene3D" id="3.40.50.1100">
    <property type="match status" value="2"/>
</dbReference>
<dbReference type="InterPro" id="IPR027278">
    <property type="entry name" value="ACCD_DCysDesulf"/>
</dbReference>
<keyword evidence="6" id="KW-1185">Reference proteome</keyword>
<dbReference type="SUPFAM" id="SSF53686">
    <property type="entry name" value="Tryptophan synthase beta subunit-like PLP-dependent enzymes"/>
    <property type="match status" value="1"/>
</dbReference>
<dbReference type="EMBL" id="BMNW01000003">
    <property type="protein sequence ID" value="GGM07686.1"/>
    <property type="molecule type" value="Genomic_DNA"/>
</dbReference>
<evidence type="ECO:0000313" key="6">
    <source>
        <dbReference type="Proteomes" id="UP000616499"/>
    </source>
</evidence>
<accession>A0ABQ2GR56</accession>
<dbReference type="InterPro" id="IPR036052">
    <property type="entry name" value="TrpB-like_PALP_sf"/>
</dbReference>
<evidence type="ECO:0000256" key="3">
    <source>
        <dbReference type="ARBA" id="ARBA00022898"/>
    </source>
</evidence>
<keyword evidence="3" id="KW-0663">Pyridoxal phosphate</keyword>
<name>A0ABQ2GR56_9PSED</name>
<dbReference type="PANTHER" id="PTHR43780:SF2">
    <property type="entry name" value="1-AMINOCYCLOPROPANE-1-CARBOXYLATE DEAMINASE-RELATED"/>
    <property type="match status" value="1"/>
</dbReference>
<gene>
    <name evidence="5" type="ORF">GCM10009425_18720</name>
</gene>
<dbReference type="InterPro" id="IPR001926">
    <property type="entry name" value="TrpB-like_PALP"/>
</dbReference>
<organism evidence="5 6">
    <name type="scientific">Pseudomonas asuensis</name>
    <dbReference type="NCBI Taxonomy" id="1825787"/>
    <lineage>
        <taxon>Bacteria</taxon>
        <taxon>Pseudomonadati</taxon>
        <taxon>Pseudomonadota</taxon>
        <taxon>Gammaproteobacteria</taxon>
        <taxon>Pseudomonadales</taxon>
        <taxon>Pseudomonadaceae</taxon>
        <taxon>Pseudomonas</taxon>
    </lineage>
</organism>